<sequence length="191" mass="21824">MKIKILISILLIAMISWTIIDHEDSTTNNNVQERPEANEDSVDINEPPSDEVGISQGDFAPDFELETLDGDVKKLSDFRGDKIMLNFWATWCPPCRAEMPDMQQVYEDHDIEILAVNLTETETSIETVDTFVDDFELTFPIMLDKNIEVADKYEIQPVPTSFMIDTEGRIQLIQLGPMNEDMIVQTFAEMN</sequence>
<comment type="caution">
    <text evidence="5">The sequence shown here is derived from an EMBL/GenBank/DDBJ whole genome shotgun (WGS) entry which is preliminary data.</text>
</comment>
<dbReference type="InterPro" id="IPR013766">
    <property type="entry name" value="Thioredoxin_domain"/>
</dbReference>
<keyword evidence="1" id="KW-1015">Disulfide bond</keyword>
<gene>
    <name evidence="5" type="ORF">HNQ41_002237</name>
</gene>
<name>A0A840QRY4_9BACI</name>
<evidence type="ECO:0000256" key="3">
    <source>
        <dbReference type="SAM" id="SignalP"/>
    </source>
</evidence>
<feature type="domain" description="Thioredoxin" evidence="4">
    <location>
        <begin position="54"/>
        <end position="191"/>
    </location>
</feature>
<dbReference type="EMBL" id="JACHHB010000009">
    <property type="protein sequence ID" value="MBB5174047.1"/>
    <property type="molecule type" value="Genomic_DNA"/>
</dbReference>
<accession>A0A840QRY4</accession>
<dbReference type="PANTHER" id="PTHR42852">
    <property type="entry name" value="THIOL:DISULFIDE INTERCHANGE PROTEIN DSBE"/>
    <property type="match status" value="1"/>
</dbReference>
<evidence type="ECO:0000256" key="2">
    <source>
        <dbReference type="SAM" id="MobiDB-lite"/>
    </source>
</evidence>
<protein>
    <submittedName>
        <fullName evidence="5">Peroxiredoxin</fullName>
    </submittedName>
</protein>
<evidence type="ECO:0000313" key="5">
    <source>
        <dbReference type="EMBL" id="MBB5174047.1"/>
    </source>
</evidence>
<dbReference type="InterPro" id="IPR036249">
    <property type="entry name" value="Thioredoxin-like_sf"/>
</dbReference>
<dbReference type="PANTHER" id="PTHR42852:SF17">
    <property type="entry name" value="THIOREDOXIN-LIKE PROTEIN HI_1115"/>
    <property type="match status" value="1"/>
</dbReference>
<dbReference type="InterPro" id="IPR017937">
    <property type="entry name" value="Thioredoxin_CS"/>
</dbReference>
<keyword evidence="6" id="KW-1185">Reference proteome</keyword>
<organism evidence="5 6">
    <name type="scientific">Texcoconibacillus texcoconensis</name>
    <dbReference type="NCBI Taxonomy" id="1095777"/>
    <lineage>
        <taxon>Bacteria</taxon>
        <taxon>Bacillati</taxon>
        <taxon>Bacillota</taxon>
        <taxon>Bacilli</taxon>
        <taxon>Bacillales</taxon>
        <taxon>Bacillaceae</taxon>
        <taxon>Texcoconibacillus</taxon>
    </lineage>
</organism>
<dbReference type="RefSeq" id="WP_246421629.1">
    <property type="nucleotide sequence ID" value="NZ_JACHHB010000009.1"/>
</dbReference>
<keyword evidence="3" id="KW-0732">Signal</keyword>
<evidence type="ECO:0000259" key="4">
    <source>
        <dbReference type="PROSITE" id="PS51352"/>
    </source>
</evidence>
<evidence type="ECO:0000313" key="6">
    <source>
        <dbReference type="Proteomes" id="UP000551878"/>
    </source>
</evidence>
<reference evidence="5 6" key="1">
    <citation type="submission" date="2020-08" db="EMBL/GenBank/DDBJ databases">
        <title>Genomic Encyclopedia of Type Strains, Phase IV (KMG-IV): sequencing the most valuable type-strain genomes for metagenomic binning, comparative biology and taxonomic classification.</title>
        <authorList>
            <person name="Goeker M."/>
        </authorList>
    </citation>
    <scope>NUCLEOTIDE SEQUENCE [LARGE SCALE GENOMIC DNA]</scope>
    <source>
        <strain evidence="5 6">DSM 24696</strain>
    </source>
</reference>
<dbReference type="InterPro" id="IPR000866">
    <property type="entry name" value="AhpC/TSA"/>
</dbReference>
<dbReference type="Pfam" id="PF00578">
    <property type="entry name" value="AhpC-TSA"/>
    <property type="match status" value="1"/>
</dbReference>
<evidence type="ECO:0000256" key="1">
    <source>
        <dbReference type="ARBA" id="ARBA00023157"/>
    </source>
</evidence>
<feature type="signal peptide" evidence="3">
    <location>
        <begin position="1"/>
        <end position="20"/>
    </location>
</feature>
<feature type="region of interest" description="Disordered" evidence="2">
    <location>
        <begin position="27"/>
        <end position="48"/>
    </location>
</feature>
<dbReference type="InterPro" id="IPR050553">
    <property type="entry name" value="Thioredoxin_ResA/DsbE_sf"/>
</dbReference>
<feature type="chain" id="PRO_5038897497" evidence="3">
    <location>
        <begin position="21"/>
        <end position="191"/>
    </location>
</feature>
<dbReference type="GO" id="GO:0016209">
    <property type="term" value="F:antioxidant activity"/>
    <property type="evidence" value="ECO:0007669"/>
    <property type="project" value="InterPro"/>
</dbReference>
<dbReference type="SUPFAM" id="SSF52833">
    <property type="entry name" value="Thioredoxin-like"/>
    <property type="match status" value="1"/>
</dbReference>
<dbReference type="AlphaFoldDB" id="A0A840QRY4"/>
<dbReference type="Proteomes" id="UP000551878">
    <property type="component" value="Unassembled WGS sequence"/>
</dbReference>
<dbReference type="GO" id="GO:0016491">
    <property type="term" value="F:oxidoreductase activity"/>
    <property type="evidence" value="ECO:0007669"/>
    <property type="project" value="InterPro"/>
</dbReference>
<dbReference type="CDD" id="cd02966">
    <property type="entry name" value="TlpA_like_family"/>
    <property type="match status" value="1"/>
</dbReference>
<dbReference type="PROSITE" id="PS00194">
    <property type="entry name" value="THIOREDOXIN_1"/>
    <property type="match status" value="1"/>
</dbReference>
<dbReference type="PROSITE" id="PS51352">
    <property type="entry name" value="THIOREDOXIN_2"/>
    <property type="match status" value="1"/>
</dbReference>
<dbReference type="Gene3D" id="3.40.30.10">
    <property type="entry name" value="Glutaredoxin"/>
    <property type="match status" value="1"/>
</dbReference>
<proteinExistence type="predicted"/>